<gene>
    <name evidence="3" type="ORF">CVO76_12910</name>
</gene>
<feature type="domain" description="UspA" evidence="2">
    <location>
        <begin position="18"/>
        <end position="150"/>
    </location>
</feature>
<evidence type="ECO:0000313" key="4">
    <source>
        <dbReference type="Proteomes" id="UP000239187"/>
    </source>
</evidence>
<dbReference type="PRINTS" id="PR01438">
    <property type="entry name" value="UNVRSLSTRESS"/>
</dbReference>
<organism evidence="3 4">
    <name type="scientific">Arthrobacter agilis</name>
    <dbReference type="NCBI Taxonomy" id="37921"/>
    <lineage>
        <taxon>Bacteria</taxon>
        <taxon>Bacillati</taxon>
        <taxon>Actinomycetota</taxon>
        <taxon>Actinomycetes</taxon>
        <taxon>Micrococcales</taxon>
        <taxon>Micrococcaceae</taxon>
        <taxon>Arthrobacter</taxon>
    </lineage>
</organism>
<dbReference type="InterPro" id="IPR006016">
    <property type="entry name" value="UspA"/>
</dbReference>
<comment type="similarity">
    <text evidence="1">Belongs to the universal stress protein A family.</text>
</comment>
<dbReference type="RefSeq" id="WP_432206102.1">
    <property type="nucleotide sequence ID" value="NZ_CP024915.1"/>
</dbReference>
<sequence>MLTVAEPHSDPTTAHEPRPLLVAVREASSVNPALEWAARRARDTDRALMLVHAVPGADLMPPGTRYGPVVERGRALLQAESLRLEARSPGLRTSTYLHCGDVVHALLGLSAGASLLVVGADRMNTRTGVFQGSVAIEVALGSAAPVLIVPLGHRGGGQNGTGAGHVVTGVDGSAESYEALRRAAFEANRMRTPLRVVEAVRPSSPATEARTVSTSAILSALRTAYPALMVSWIVDTVHAPARALARHSRDASLLVIGRHGKGARAGMGLGSVTHAVLLRPPCLTLVIPAPNQIHRRPGV</sequence>
<protein>
    <recommendedName>
        <fullName evidence="2">UspA domain-containing protein</fullName>
    </recommendedName>
</protein>
<dbReference type="InterPro" id="IPR006015">
    <property type="entry name" value="Universal_stress_UspA"/>
</dbReference>
<evidence type="ECO:0000259" key="2">
    <source>
        <dbReference type="Pfam" id="PF00582"/>
    </source>
</evidence>
<evidence type="ECO:0000256" key="1">
    <source>
        <dbReference type="ARBA" id="ARBA00008791"/>
    </source>
</evidence>
<name>A0A2L0UGR0_9MICC</name>
<dbReference type="Gene3D" id="3.40.50.620">
    <property type="entry name" value="HUPs"/>
    <property type="match status" value="2"/>
</dbReference>
<dbReference type="InterPro" id="IPR014729">
    <property type="entry name" value="Rossmann-like_a/b/a_fold"/>
</dbReference>
<dbReference type="AlphaFoldDB" id="A0A2L0UGR0"/>
<dbReference type="EMBL" id="CP024915">
    <property type="protein sequence ID" value="AUZ88435.1"/>
    <property type="molecule type" value="Genomic_DNA"/>
</dbReference>
<dbReference type="PANTHER" id="PTHR46268:SF6">
    <property type="entry name" value="UNIVERSAL STRESS PROTEIN UP12"/>
    <property type="match status" value="1"/>
</dbReference>
<dbReference type="CDD" id="cd00293">
    <property type="entry name" value="USP-like"/>
    <property type="match status" value="1"/>
</dbReference>
<feature type="domain" description="UspA" evidence="2">
    <location>
        <begin position="165"/>
        <end position="288"/>
    </location>
</feature>
<dbReference type="Proteomes" id="UP000239187">
    <property type="component" value="Chromosome"/>
</dbReference>
<dbReference type="PANTHER" id="PTHR46268">
    <property type="entry name" value="STRESS RESPONSE PROTEIN NHAX"/>
    <property type="match status" value="1"/>
</dbReference>
<proteinExistence type="inferred from homology"/>
<evidence type="ECO:0000313" key="3">
    <source>
        <dbReference type="EMBL" id="AUZ88435.1"/>
    </source>
</evidence>
<dbReference type="SUPFAM" id="SSF52402">
    <property type="entry name" value="Adenine nucleotide alpha hydrolases-like"/>
    <property type="match status" value="2"/>
</dbReference>
<accession>A0A2L0UGR0</accession>
<dbReference type="Pfam" id="PF00582">
    <property type="entry name" value="Usp"/>
    <property type="match status" value="2"/>
</dbReference>
<reference evidence="3 4" key="1">
    <citation type="submission" date="2017-11" db="EMBL/GenBank/DDBJ databases">
        <title>Draft genome of Arthrobacter agilis strain UMCV2, a plant growth-promoting rhizobacterium and biocontrol capacity of phytopathogenic fungi.</title>
        <authorList>
            <person name="Martinez-Camara R."/>
            <person name="Santoyo G."/>
            <person name="Moreno-Hagelsieb G."/>
            <person name="Valencia-Cantero E."/>
        </authorList>
    </citation>
    <scope>NUCLEOTIDE SEQUENCE [LARGE SCALE GENOMIC DNA]</scope>
    <source>
        <strain evidence="3 4">UMCV2</strain>
    </source>
</reference>